<dbReference type="EMBL" id="PKPP01007352">
    <property type="protein sequence ID" value="PWA53619.1"/>
    <property type="molecule type" value="Genomic_DNA"/>
</dbReference>
<evidence type="ECO:0000313" key="3">
    <source>
        <dbReference type="Proteomes" id="UP000245207"/>
    </source>
</evidence>
<accession>A0A2U1LX83</accession>
<feature type="region of interest" description="Disordered" evidence="1">
    <location>
        <begin position="107"/>
        <end position="135"/>
    </location>
</feature>
<sequence length="239" mass="27831">MDDNPYYPPTILTVKPTFNNQHPFFTTSMLPKHTKTTPKIMDTKITILTFFTLFIFTVSATRPIIAPPRPTASTVVTASSLNIHLPSEIIEPDANKTTIEHRKTTNDLTPRTNFSRFRPINRHFNDKPHRRPCRKHSQYRISRNGDFATRKGVGSRSGGFCGGVPTSWLKIKHRYDSRYRSTNCKHDDKVYKDNVVQTENAFDREKMKSLIREHEQMKKREEEAALMKNIRKFLKHTLD</sequence>
<dbReference type="OrthoDB" id="1575274at2759"/>
<proteinExistence type="predicted"/>
<dbReference type="Proteomes" id="UP000245207">
    <property type="component" value="Unassembled WGS sequence"/>
</dbReference>
<reference evidence="2 3" key="1">
    <citation type="journal article" date="2018" name="Mol. Plant">
        <title>The genome of Artemisia annua provides insight into the evolution of Asteraceae family and artemisinin biosynthesis.</title>
        <authorList>
            <person name="Shen Q."/>
            <person name="Zhang L."/>
            <person name="Liao Z."/>
            <person name="Wang S."/>
            <person name="Yan T."/>
            <person name="Shi P."/>
            <person name="Liu M."/>
            <person name="Fu X."/>
            <person name="Pan Q."/>
            <person name="Wang Y."/>
            <person name="Lv Z."/>
            <person name="Lu X."/>
            <person name="Zhang F."/>
            <person name="Jiang W."/>
            <person name="Ma Y."/>
            <person name="Chen M."/>
            <person name="Hao X."/>
            <person name="Li L."/>
            <person name="Tang Y."/>
            <person name="Lv G."/>
            <person name="Zhou Y."/>
            <person name="Sun X."/>
            <person name="Brodelius P.E."/>
            <person name="Rose J.K.C."/>
            <person name="Tang K."/>
        </authorList>
    </citation>
    <scope>NUCLEOTIDE SEQUENCE [LARGE SCALE GENOMIC DNA]</scope>
    <source>
        <strain evidence="3">cv. Huhao1</strain>
        <tissue evidence="2">Leaf</tissue>
    </source>
</reference>
<protein>
    <submittedName>
        <fullName evidence="2">Uncharacterized protein</fullName>
    </submittedName>
</protein>
<comment type="caution">
    <text evidence="2">The sequence shown here is derived from an EMBL/GenBank/DDBJ whole genome shotgun (WGS) entry which is preliminary data.</text>
</comment>
<evidence type="ECO:0000313" key="2">
    <source>
        <dbReference type="EMBL" id="PWA53619.1"/>
    </source>
</evidence>
<dbReference type="AlphaFoldDB" id="A0A2U1LX83"/>
<organism evidence="2 3">
    <name type="scientific">Artemisia annua</name>
    <name type="common">Sweet wormwood</name>
    <dbReference type="NCBI Taxonomy" id="35608"/>
    <lineage>
        <taxon>Eukaryota</taxon>
        <taxon>Viridiplantae</taxon>
        <taxon>Streptophyta</taxon>
        <taxon>Embryophyta</taxon>
        <taxon>Tracheophyta</taxon>
        <taxon>Spermatophyta</taxon>
        <taxon>Magnoliopsida</taxon>
        <taxon>eudicotyledons</taxon>
        <taxon>Gunneridae</taxon>
        <taxon>Pentapetalae</taxon>
        <taxon>asterids</taxon>
        <taxon>campanulids</taxon>
        <taxon>Asterales</taxon>
        <taxon>Asteraceae</taxon>
        <taxon>Asteroideae</taxon>
        <taxon>Anthemideae</taxon>
        <taxon>Artemisiinae</taxon>
        <taxon>Artemisia</taxon>
    </lineage>
</organism>
<name>A0A2U1LX83_ARTAN</name>
<evidence type="ECO:0000256" key="1">
    <source>
        <dbReference type="SAM" id="MobiDB-lite"/>
    </source>
</evidence>
<gene>
    <name evidence="2" type="ORF">CTI12_AA442410</name>
</gene>
<keyword evidence="3" id="KW-1185">Reference proteome</keyword>